<evidence type="ECO:0000313" key="2">
    <source>
        <dbReference type="EMBL" id="GIQ92780.1"/>
    </source>
</evidence>
<dbReference type="GO" id="GO:0003677">
    <property type="term" value="F:DNA binding"/>
    <property type="evidence" value="ECO:0007669"/>
    <property type="project" value="InterPro"/>
</dbReference>
<dbReference type="InterPro" id="IPR007125">
    <property type="entry name" value="H2A/H2B/H3"/>
</dbReference>
<feature type="non-terminal residue" evidence="2">
    <location>
        <position position="60"/>
    </location>
</feature>
<evidence type="ECO:0000259" key="1">
    <source>
        <dbReference type="Pfam" id="PF00125"/>
    </source>
</evidence>
<feature type="non-terminal residue" evidence="2">
    <location>
        <position position="1"/>
    </location>
</feature>
<dbReference type="Pfam" id="PF00125">
    <property type="entry name" value="Histone"/>
    <property type="match status" value="1"/>
</dbReference>
<name>A0A9K3DD12_9EUKA</name>
<feature type="domain" description="Core Histone H2A/H2B/H3" evidence="1">
    <location>
        <begin position="2"/>
        <end position="46"/>
    </location>
</feature>
<protein>
    <recommendedName>
        <fullName evidence="1">Core Histone H2A/H2B/H3 domain-containing protein</fullName>
    </recommendedName>
</protein>
<sequence>PSAPFRRLVRQVLGTHQPDFRMSPFAFAALQEAAEAYMVKLFEMSQWVRCYTLDSLYTMG</sequence>
<proteinExistence type="predicted"/>
<comment type="caution">
    <text evidence="2">The sequence shown here is derived from an EMBL/GenBank/DDBJ whole genome shotgun (WGS) entry which is preliminary data.</text>
</comment>
<dbReference type="SUPFAM" id="SSF47113">
    <property type="entry name" value="Histone-fold"/>
    <property type="match status" value="1"/>
</dbReference>
<accession>A0A9K3DD12</accession>
<dbReference type="AlphaFoldDB" id="A0A9K3DD12"/>
<reference evidence="2 3" key="1">
    <citation type="journal article" date="2018" name="PLoS ONE">
        <title>The draft genome of Kipferlia bialata reveals reductive genome evolution in fornicate parasites.</title>
        <authorList>
            <person name="Tanifuji G."/>
            <person name="Takabayashi S."/>
            <person name="Kume K."/>
            <person name="Takagi M."/>
            <person name="Nakayama T."/>
            <person name="Kamikawa R."/>
            <person name="Inagaki Y."/>
            <person name="Hashimoto T."/>
        </authorList>
    </citation>
    <scope>NUCLEOTIDE SEQUENCE [LARGE SCALE GENOMIC DNA]</scope>
    <source>
        <strain evidence="2">NY0173</strain>
    </source>
</reference>
<organism evidence="2 3">
    <name type="scientific">Kipferlia bialata</name>
    <dbReference type="NCBI Taxonomy" id="797122"/>
    <lineage>
        <taxon>Eukaryota</taxon>
        <taxon>Metamonada</taxon>
        <taxon>Carpediemonas-like organisms</taxon>
        <taxon>Kipferlia</taxon>
    </lineage>
</organism>
<dbReference type="Proteomes" id="UP000265618">
    <property type="component" value="Unassembled WGS sequence"/>
</dbReference>
<dbReference type="InterPro" id="IPR009072">
    <property type="entry name" value="Histone-fold"/>
</dbReference>
<evidence type="ECO:0000313" key="3">
    <source>
        <dbReference type="Proteomes" id="UP000265618"/>
    </source>
</evidence>
<keyword evidence="3" id="KW-1185">Reference proteome</keyword>
<dbReference type="GO" id="GO:0046982">
    <property type="term" value="F:protein heterodimerization activity"/>
    <property type="evidence" value="ECO:0007669"/>
    <property type="project" value="InterPro"/>
</dbReference>
<gene>
    <name evidence="2" type="ORF">KIPB_016746</name>
</gene>
<dbReference type="Gene3D" id="1.10.20.10">
    <property type="entry name" value="Histone, subunit A"/>
    <property type="match status" value="1"/>
</dbReference>
<dbReference type="EMBL" id="BDIP01010528">
    <property type="protein sequence ID" value="GIQ92780.1"/>
    <property type="molecule type" value="Genomic_DNA"/>
</dbReference>